<feature type="domain" description="EAL" evidence="7">
    <location>
        <begin position="603"/>
        <end position="859"/>
    </location>
</feature>
<organism evidence="9 10">
    <name type="scientific">Aquipuribacter nitratireducens</name>
    <dbReference type="NCBI Taxonomy" id="650104"/>
    <lineage>
        <taxon>Bacteria</taxon>
        <taxon>Bacillati</taxon>
        <taxon>Actinomycetota</taxon>
        <taxon>Actinomycetes</taxon>
        <taxon>Micrococcales</taxon>
        <taxon>Intrasporangiaceae</taxon>
        <taxon>Aquipuribacter</taxon>
    </lineage>
</organism>
<dbReference type="Pfam" id="PF08448">
    <property type="entry name" value="PAS_4"/>
    <property type="match status" value="1"/>
</dbReference>
<dbReference type="SMART" id="SM00052">
    <property type="entry name" value="EAL"/>
    <property type="match status" value="1"/>
</dbReference>
<dbReference type="Proteomes" id="UP001596122">
    <property type="component" value="Unassembled WGS sequence"/>
</dbReference>
<dbReference type="Pfam" id="PF00990">
    <property type="entry name" value="GGDEF"/>
    <property type="match status" value="1"/>
</dbReference>
<dbReference type="InterPro" id="IPR013656">
    <property type="entry name" value="PAS_4"/>
</dbReference>
<evidence type="ECO:0000256" key="5">
    <source>
        <dbReference type="ARBA" id="ARBA00023136"/>
    </source>
</evidence>
<keyword evidence="3 6" id="KW-0812">Transmembrane</keyword>
<dbReference type="PROSITE" id="PS50887">
    <property type="entry name" value="GGDEF"/>
    <property type="match status" value="1"/>
</dbReference>
<dbReference type="InterPro" id="IPR035919">
    <property type="entry name" value="EAL_sf"/>
</dbReference>
<keyword evidence="5 6" id="KW-0472">Membrane</keyword>
<dbReference type="InterPro" id="IPR000160">
    <property type="entry name" value="GGDEF_dom"/>
</dbReference>
<dbReference type="InterPro" id="IPR007895">
    <property type="entry name" value="MASE1"/>
</dbReference>
<dbReference type="CDD" id="cd01948">
    <property type="entry name" value="EAL"/>
    <property type="match status" value="1"/>
</dbReference>
<dbReference type="InterPro" id="IPR035965">
    <property type="entry name" value="PAS-like_dom_sf"/>
</dbReference>
<comment type="subcellular location">
    <subcellularLocation>
        <location evidence="1">Cell membrane</location>
        <topology evidence="1">Multi-pass membrane protein</topology>
    </subcellularLocation>
</comment>
<dbReference type="Gene3D" id="3.30.70.270">
    <property type="match status" value="1"/>
</dbReference>
<evidence type="ECO:0000256" key="4">
    <source>
        <dbReference type="ARBA" id="ARBA00022989"/>
    </source>
</evidence>
<evidence type="ECO:0000259" key="8">
    <source>
        <dbReference type="PROSITE" id="PS50887"/>
    </source>
</evidence>
<dbReference type="RefSeq" id="WP_340270568.1">
    <property type="nucleotide sequence ID" value="NZ_JBBEOG010000007.1"/>
</dbReference>
<feature type="transmembrane region" description="Helical" evidence="6">
    <location>
        <begin position="196"/>
        <end position="224"/>
    </location>
</feature>
<feature type="transmembrane region" description="Helical" evidence="6">
    <location>
        <begin position="12"/>
        <end position="34"/>
    </location>
</feature>
<gene>
    <name evidence="9" type="ORF">ACFPJ6_10200</name>
</gene>
<dbReference type="InterPro" id="IPR001633">
    <property type="entry name" value="EAL_dom"/>
</dbReference>
<dbReference type="PANTHER" id="PTHR44757:SF2">
    <property type="entry name" value="BIOFILM ARCHITECTURE MAINTENANCE PROTEIN MBAA"/>
    <property type="match status" value="1"/>
</dbReference>
<feature type="transmembrane region" description="Helical" evidence="6">
    <location>
        <begin position="126"/>
        <end position="148"/>
    </location>
</feature>
<dbReference type="SUPFAM" id="SSF141868">
    <property type="entry name" value="EAL domain-like"/>
    <property type="match status" value="1"/>
</dbReference>
<dbReference type="SMART" id="SM00267">
    <property type="entry name" value="GGDEF"/>
    <property type="match status" value="1"/>
</dbReference>
<protein>
    <submittedName>
        <fullName evidence="9">EAL domain-containing protein</fullName>
    </submittedName>
</protein>
<dbReference type="SUPFAM" id="SSF55785">
    <property type="entry name" value="PYP-like sensor domain (PAS domain)"/>
    <property type="match status" value="1"/>
</dbReference>
<feature type="transmembrane region" description="Helical" evidence="6">
    <location>
        <begin position="269"/>
        <end position="288"/>
    </location>
</feature>
<evidence type="ECO:0000256" key="6">
    <source>
        <dbReference type="SAM" id="Phobius"/>
    </source>
</evidence>
<evidence type="ECO:0000256" key="3">
    <source>
        <dbReference type="ARBA" id="ARBA00022692"/>
    </source>
</evidence>
<keyword evidence="4 6" id="KW-1133">Transmembrane helix</keyword>
<keyword evidence="10" id="KW-1185">Reference proteome</keyword>
<name>A0ABW0GMK0_9MICO</name>
<dbReference type="InterPro" id="IPR052155">
    <property type="entry name" value="Biofilm_reg_signaling"/>
</dbReference>
<evidence type="ECO:0000313" key="9">
    <source>
        <dbReference type="EMBL" id="MFC5381163.1"/>
    </source>
</evidence>
<evidence type="ECO:0000313" key="10">
    <source>
        <dbReference type="Proteomes" id="UP001596122"/>
    </source>
</evidence>
<accession>A0ABW0GMK0</accession>
<sequence length="866" mass="91223">MTRSTPRRHPTGLLADALTVVGLGVVVLALSQWAVVLAPAGSSVAAWWPAVGAGVAAAVLLPRRLPAVLLAVGLGILAGNWTGGRPVDLSAGYAVANTAEVAVTAALLRFRGRTVGLSRLADLPRLAAAVAAGAVVGGVLAGAAVAVLDGGDLLRTALVVVPSHAAAQTLALPIALAAREPRSPRRPLERALQVTVLALTVLVVFVVGIGPLPFLPLVAMVWAAVRLGVRTVALELLVAAVAASLLTAAGMGAFARAGAEVWPASQAQLLQVYVIAAAMTVLPVAVSVRQRDRVLATVRRSEQLFRGGFTDALLGMLLLRPELGADGSRLVVLEANREAEAMLAAGAGSLRGSQWCARFTPPDRDLLLAAVDDLLAGRAEGWRHEVSTGGGSPRWFEVALAVVRLGHDEPVVAVQMLDVSARREAEMQLAHMALFDELTGLPNRVLLRDRLEQSLVRGRRSGQHPALLFCDLDDFKQINDTDGHAAGDAVLAAVADRLRACVRAEDTVARLGGDEFVVLCPDTDEAGVRRVAERIVSAVTEPLDVTGRPARVRVSVGIVLAGADSTADTMMRDADTAMYAAKSAGKGRFVVFDDEHRTRAVRLVRVADDLRRALRAGELTLHVQPVVDIADGRVVAGETLLRWHHPDDGLRLPGDWLDVAEGAGLMPELGRWVLERSCRTARSWLDALGPDAPKVHVNVSARQLDRDEDLADTVLGVLARTGLPGDRLVLELTETGFEAGRGRLAAQLDRLRVAGVAVAVDDLGTGYSSLARLVDLPVDMVKIDRAFVDAMTRDPRSLAVVRSVVALGSAIGTEVVAEGVETAEQADLLRRLGCPTGQGWLWSPAQEADAFLDGLRQRAGLATSSG</sequence>
<feature type="transmembrane region" description="Helical" evidence="6">
    <location>
        <begin position="67"/>
        <end position="84"/>
    </location>
</feature>
<dbReference type="Gene3D" id="3.30.450.20">
    <property type="entry name" value="PAS domain"/>
    <property type="match status" value="1"/>
</dbReference>
<evidence type="ECO:0000256" key="2">
    <source>
        <dbReference type="ARBA" id="ARBA00022475"/>
    </source>
</evidence>
<dbReference type="PANTHER" id="PTHR44757">
    <property type="entry name" value="DIGUANYLATE CYCLASE DGCP"/>
    <property type="match status" value="1"/>
</dbReference>
<feature type="transmembrane region" description="Helical" evidence="6">
    <location>
        <begin position="40"/>
        <end position="60"/>
    </location>
</feature>
<dbReference type="Pfam" id="PF00563">
    <property type="entry name" value="EAL"/>
    <property type="match status" value="1"/>
</dbReference>
<evidence type="ECO:0000259" key="7">
    <source>
        <dbReference type="PROSITE" id="PS50883"/>
    </source>
</evidence>
<evidence type="ECO:0000256" key="1">
    <source>
        <dbReference type="ARBA" id="ARBA00004651"/>
    </source>
</evidence>
<dbReference type="Pfam" id="PF05231">
    <property type="entry name" value="MASE1"/>
    <property type="match status" value="1"/>
</dbReference>
<feature type="domain" description="GGDEF" evidence="8">
    <location>
        <begin position="463"/>
        <end position="594"/>
    </location>
</feature>
<dbReference type="EMBL" id="JBHSLD010000009">
    <property type="protein sequence ID" value="MFC5381163.1"/>
    <property type="molecule type" value="Genomic_DNA"/>
</dbReference>
<reference evidence="10" key="1">
    <citation type="journal article" date="2019" name="Int. J. Syst. Evol. Microbiol.">
        <title>The Global Catalogue of Microorganisms (GCM) 10K type strain sequencing project: providing services to taxonomists for standard genome sequencing and annotation.</title>
        <authorList>
            <consortium name="The Broad Institute Genomics Platform"/>
            <consortium name="The Broad Institute Genome Sequencing Center for Infectious Disease"/>
            <person name="Wu L."/>
            <person name="Ma J."/>
        </authorList>
    </citation>
    <scope>NUCLEOTIDE SEQUENCE [LARGE SCALE GENOMIC DNA]</scope>
    <source>
        <strain evidence="10">CCUG 43114</strain>
    </source>
</reference>
<keyword evidence="2" id="KW-1003">Cell membrane</keyword>
<dbReference type="InterPro" id="IPR029787">
    <property type="entry name" value="Nucleotide_cyclase"/>
</dbReference>
<comment type="caution">
    <text evidence="9">The sequence shown here is derived from an EMBL/GenBank/DDBJ whole genome shotgun (WGS) entry which is preliminary data.</text>
</comment>
<dbReference type="PROSITE" id="PS50883">
    <property type="entry name" value="EAL"/>
    <property type="match status" value="1"/>
</dbReference>
<dbReference type="Gene3D" id="3.20.20.450">
    <property type="entry name" value="EAL domain"/>
    <property type="match status" value="1"/>
</dbReference>
<dbReference type="NCBIfam" id="TIGR00254">
    <property type="entry name" value="GGDEF"/>
    <property type="match status" value="1"/>
</dbReference>
<dbReference type="SUPFAM" id="SSF55073">
    <property type="entry name" value="Nucleotide cyclase"/>
    <property type="match status" value="1"/>
</dbReference>
<dbReference type="InterPro" id="IPR043128">
    <property type="entry name" value="Rev_trsase/Diguanyl_cyclase"/>
</dbReference>
<proteinExistence type="predicted"/>
<dbReference type="CDD" id="cd01949">
    <property type="entry name" value="GGDEF"/>
    <property type="match status" value="1"/>
</dbReference>
<feature type="transmembrane region" description="Helical" evidence="6">
    <location>
        <begin position="236"/>
        <end position="257"/>
    </location>
</feature>